<keyword evidence="1" id="KW-1133">Transmembrane helix</keyword>
<dbReference type="InterPro" id="IPR005182">
    <property type="entry name" value="YdbS-like_PH"/>
</dbReference>
<dbReference type="InParanoid" id="M0CX90"/>
<feature type="transmembrane region" description="Helical" evidence="1">
    <location>
        <begin position="37"/>
        <end position="63"/>
    </location>
</feature>
<proteinExistence type="predicted"/>
<reference evidence="3 4" key="1">
    <citation type="journal article" date="2014" name="PLoS Genet.">
        <title>Phylogenetically driven sequencing of extremely halophilic archaea reveals strategies for static and dynamic osmo-response.</title>
        <authorList>
            <person name="Becker E.A."/>
            <person name="Seitzer P.M."/>
            <person name="Tritt A."/>
            <person name="Larsen D."/>
            <person name="Krusor M."/>
            <person name="Yao A.I."/>
            <person name="Wu D."/>
            <person name="Madern D."/>
            <person name="Eisen J.A."/>
            <person name="Darling A.E."/>
            <person name="Facciotti M.T."/>
        </authorList>
    </citation>
    <scope>NUCLEOTIDE SEQUENCE [LARGE SCALE GENOMIC DNA]</scope>
    <source>
        <strain evidence="3 4">JCM 14848</strain>
    </source>
</reference>
<sequence>MKRTLPAVWSSIVASPFLVVGVDGYVNALALQVPTALSQVALLVGLSIALFGIYVHAVAGSAFEPEVTERSLNNATPRTPFVRAKAVVGLCGLCLACYWLFYTHVPYVYPTIALVVGALLFATGVWTYWLNSLTTYYLTNKRLVTETRLLGTNHKNVQLEMVKTRTVARPFYLRLFGLGNIKLDTGARRLALVRHIREAKEFERSIADAIQKR</sequence>
<feature type="domain" description="YdbS-like PH" evidence="2">
    <location>
        <begin position="134"/>
        <end position="205"/>
    </location>
</feature>
<dbReference type="Pfam" id="PF03703">
    <property type="entry name" value="bPH_2"/>
    <property type="match status" value="1"/>
</dbReference>
<keyword evidence="1" id="KW-0812">Transmembrane</keyword>
<name>M0CX90_HALPD</name>
<dbReference type="AlphaFoldDB" id="M0CX90"/>
<evidence type="ECO:0000313" key="4">
    <source>
        <dbReference type="Proteomes" id="UP000011513"/>
    </source>
</evidence>
<evidence type="ECO:0000313" key="3">
    <source>
        <dbReference type="EMBL" id="ELZ27037.1"/>
    </source>
</evidence>
<keyword evidence="1" id="KW-0472">Membrane</keyword>
<dbReference type="eggNOG" id="arCOG04619">
    <property type="taxonomic scope" value="Archaea"/>
</dbReference>
<accession>M0CX90</accession>
<keyword evidence="4" id="KW-1185">Reference proteome</keyword>
<dbReference type="OrthoDB" id="270420at2157"/>
<organism evidence="3 4">
    <name type="scientific">Halogeometricum pallidum JCM 14848</name>
    <dbReference type="NCBI Taxonomy" id="1227487"/>
    <lineage>
        <taxon>Archaea</taxon>
        <taxon>Methanobacteriati</taxon>
        <taxon>Methanobacteriota</taxon>
        <taxon>Stenosarchaea group</taxon>
        <taxon>Halobacteria</taxon>
        <taxon>Halobacteriales</taxon>
        <taxon>Haloferacaceae</taxon>
        <taxon>Halogeometricum</taxon>
    </lineage>
</organism>
<gene>
    <name evidence="3" type="ORF">C474_16844</name>
</gene>
<feature type="transmembrane region" description="Helical" evidence="1">
    <location>
        <begin position="107"/>
        <end position="130"/>
    </location>
</feature>
<protein>
    <submittedName>
        <fullName evidence="3">Membrane-flanked domain protein</fullName>
    </submittedName>
</protein>
<dbReference type="EMBL" id="AOIV01000041">
    <property type="protein sequence ID" value="ELZ27037.1"/>
    <property type="molecule type" value="Genomic_DNA"/>
</dbReference>
<feature type="transmembrane region" description="Helical" evidence="1">
    <location>
        <begin position="84"/>
        <end position="101"/>
    </location>
</feature>
<comment type="caution">
    <text evidence="3">The sequence shown here is derived from an EMBL/GenBank/DDBJ whole genome shotgun (WGS) entry which is preliminary data.</text>
</comment>
<dbReference type="RefSeq" id="WP_008388862.1">
    <property type="nucleotide sequence ID" value="NZ_AOIV01000041.1"/>
</dbReference>
<dbReference type="Proteomes" id="UP000011513">
    <property type="component" value="Unassembled WGS sequence"/>
</dbReference>
<evidence type="ECO:0000256" key="1">
    <source>
        <dbReference type="SAM" id="Phobius"/>
    </source>
</evidence>
<evidence type="ECO:0000259" key="2">
    <source>
        <dbReference type="Pfam" id="PF03703"/>
    </source>
</evidence>